<dbReference type="Gene3D" id="3.30.1450.10">
    <property type="match status" value="1"/>
</dbReference>
<keyword evidence="8" id="KW-1185">Reference proteome</keyword>
<dbReference type="HAMAP" id="MF_00925">
    <property type="entry name" value="OM_assembly_BamE"/>
    <property type="match status" value="1"/>
</dbReference>
<proteinExistence type="inferred from homology"/>
<evidence type="ECO:0000259" key="6">
    <source>
        <dbReference type="Pfam" id="PF04355"/>
    </source>
</evidence>
<evidence type="ECO:0000256" key="4">
    <source>
        <dbReference type="HAMAP-Rule" id="MF_00925"/>
    </source>
</evidence>
<dbReference type="InterPro" id="IPR026592">
    <property type="entry name" value="BamE"/>
</dbReference>
<gene>
    <name evidence="4" type="primary">bamE</name>
    <name evidence="7" type="ORF">ACFOEB_13480</name>
</gene>
<protein>
    <recommendedName>
        <fullName evidence="4">Outer membrane protein assembly factor BamE</fullName>
    </recommendedName>
</protein>
<comment type="subcellular location">
    <subcellularLocation>
        <location evidence="4">Cell outer membrane</location>
        <topology evidence="4">Lipid-anchor</topology>
    </subcellularLocation>
</comment>
<organism evidence="7 8">
    <name type="scientific">Gilvimarinus japonicus</name>
    <dbReference type="NCBI Taxonomy" id="1796469"/>
    <lineage>
        <taxon>Bacteria</taxon>
        <taxon>Pseudomonadati</taxon>
        <taxon>Pseudomonadota</taxon>
        <taxon>Gammaproteobacteria</taxon>
        <taxon>Cellvibrionales</taxon>
        <taxon>Cellvibrionaceae</taxon>
        <taxon>Gilvimarinus</taxon>
    </lineage>
</organism>
<evidence type="ECO:0000256" key="2">
    <source>
        <dbReference type="ARBA" id="ARBA00023136"/>
    </source>
</evidence>
<dbReference type="PANTHER" id="PTHR37482">
    <property type="entry name" value="OUTER MEMBRANE PROTEIN ASSEMBLY FACTOR BAME"/>
    <property type="match status" value="1"/>
</dbReference>
<comment type="caution">
    <text evidence="7">The sequence shown here is derived from an EMBL/GenBank/DDBJ whole genome shotgun (WGS) entry which is preliminary data.</text>
</comment>
<comment type="function">
    <text evidence="4">Part of the outer membrane protein assembly complex, which is involved in assembly and insertion of beta-barrel proteins into the outer membrane.</text>
</comment>
<feature type="domain" description="Outer membrane protein assembly factor BamE" evidence="6">
    <location>
        <begin position="36"/>
        <end position="104"/>
    </location>
</feature>
<dbReference type="PANTHER" id="PTHR37482:SF1">
    <property type="entry name" value="OUTER MEMBRANE PROTEIN ASSEMBLY FACTOR BAME"/>
    <property type="match status" value="1"/>
</dbReference>
<sequence>MKIIKTPLLLVCLISVLAGCQYFQFPGVHKINIQQGHILTEEMISQLEPGLNKRQVRYILGTPLIDDIFNDDRWDYYYSLKMGDGRFFKRTLTVYFDGDSMTHFTGENLPEDKDEDADNENNEGDDDKEPETPLPTNS</sequence>
<comment type="similarity">
    <text evidence="4">Belongs to the BamE family.</text>
</comment>
<evidence type="ECO:0000313" key="8">
    <source>
        <dbReference type="Proteomes" id="UP001595548"/>
    </source>
</evidence>
<evidence type="ECO:0000256" key="1">
    <source>
        <dbReference type="ARBA" id="ARBA00022729"/>
    </source>
</evidence>
<dbReference type="InterPro" id="IPR007450">
    <property type="entry name" value="BamE_dom"/>
</dbReference>
<comment type="subunit">
    <text evidence="4">Part of the Bam complex.</text>
</comment>
<reference evidence="8" key="1">
    <citation type="journal article" date="2019" name="Int. J. Syst. Evol. Microbiol.">
        <title>The Global Catalogue of Microorganisms (GCM) 10K type strain sequencing project: providing services to taxonomists for standard genome sequencing and annotation.</title>
        <authorList>
            <consortium name="The Broad Institute Genomics Platform"/>
            <consortium name="The Broad Institute Genome Sequencing Center for Infectious Disease"/>
            <person name="Wu L."/>
            <person name="Ma J."/>
        </authorList>
    </citation>
    <scope>NUCLEOTIDE SEQUENCE [LARGE SCALE GENOMIC DNA]</scope>
    <source>
        <strain evidence="8">KCTC 52141</strain>
    </source>
</reference>
<dbReference type="Proteomes" id="UP001595548">
    <property type="component" value="Unassembled WGS sequence"/>
</dbReference>
<evidence type="ECO:0000313" key="7">
    <source>
        <dbReference type="EMBL" id="MFC3156216.1"/>
    </source>
</evidence>
<keyword evidence="4" id="KW-0564">Palmitate</keyword>
<dbReference type="EMBL" id="JBHRTL010000028">
    <property type="protein sequence ID" value="MFC3156216.1"/>
    <property type="molecule type" value="Genomic_DNA"/>
</dbReference>
<feature type="region of interest" description="Disordered" evidence="5">
    <location>
        <begin position="105"/>
        <end position="138"/>
    </location>
</feature>
<feature type="compositionally biased region" description="Acidic residues" evidence="5">
    <location>
        <begin position="112"/>
        <end position="129"/>
    </location>
</feature>
<keyword evidence="1 4" id="KW-0732">Signal</keyword>
<keyword evidence="3 4" id="KW-0998">Cell outer membrane</keyword>
<dbReference type="PROSITE" id="PS51257">
    <property type="entry name" value="PROKAR_LIPOPROTEIN"/>
    <property type="match status" value="1"/>
</dbReference>
<keyword evidence="2 4" id="KW-0472">Membrane</keyword>
<dbReference type="Pfam" id="PF04355">
    <property type="entry name" value="BamE"/>
    <property type="match status" value="1"/>
</dbReference>
<evidence type="ECO:0000256" key="5">
    <source>
        <dbReference type="SAM" id="MobiDB-lite"/>
    </source>
</evidence>
<accession>A0ABV7HUE8</accession>
<dbReference type="RefSeq" id="WP_339617525.1">
    <property type="nucleotide sequence ID" value="NZ_AP031500.1"/>
</dbReference>
<name>A0ABV7HUE8_9GAMM</name>
<keyword evidence="4" id="KW-0449">Lipoprotein</keyword>
<evidence type="ECO:0000256" key="3">
    <source>
        <dbReference type="ARBA" id="ARBA00023237"/>
    </source>
</evidence>
<dbReference type="InterPro" id="IPR037873">
    <property type="entry name" value="BamE-like"/>
</dbReference>